<sequence length="436" mass="47222">MVKRILAQAARLGGRLRAHAALLRRDPQAFAGNVMQVTHPDLFRERLVDIMNPVPMHVRVDPALGEAMRLNVLNPALTEDGMTGGPNTILNLAVRIARQGIPVRLVTTVRPGGVSAPWLRQHLAALVGGAIPEIAVETAALAEAPLAVGPGEVFMATHWTTAQQLKPVLPRMRRPQFLYMLQEFEAGFYAWSSNHALALETYGMDFWPITNETLLAEYFFRTGHGRFADPAFRERSMAFEPAIESRVFHPPEGPAPPGPRTLLFYARPSNHRNLFGLGLEALRRAAADPALAGWRMLAIGGRGGVPELDLGHGHVLRASPWRGYLAYADQLREADVLLAPMLSPHTGYPALEMAACGGVAVTNAFSVKTVPVLEGLSPNIVATEATVEGLSAGLVRAARMVADGRAREGTLHLPRDWAEALDPVARRVAEVLRGAG</sequence>
<protein>
    <submittedName>
        <fullName evidence="3">Glycosyltransferase family 4 protein</fullName>
    </submittedName>
</protein>
<dbReference type="Pfam" id="PF21374">
    <property type="entry name" value="WsaF_N"/>
    <property type="match status" value="1"/>
</dbReference>
<evidence type="ECO:0000259" key="2">
    <source>
        <dbReference type="Pfam" id="PF22772"/>
    </source>
</evidence>
<evidence type="ECO:0000313" key="4">
    <source>
        <dbReference type="Proteomes" id="UP000787635"/>
    </source>
</evidence>
<feature type="domain" description="WsaF N-terminal" evidence="1">
    <location>
        <begin position="69"/>
        <end position="204"/>
    </location>
</feature>
<dbReference type="Gene3D" id="3.40.50.11090">
    <property type="match status" value="1"/>
</dbReference>
<dbReference type="Gene3D" id="3.40.50.2000">
    <property type="entry name" value="Glycogen Phosphorylase B"/>
    <property type="match status" value="1"/>
</dbReference>
<reference evidence="3 4" key="1">
    <citation type="submission" date="2020-03" db="EMBL/GenBank/DDBJ databases">
        <title>Roseomonas selenitidurans sp. nov. isolated from urban soil.</title>
        <authorList>
            <person name="Liu H."/>
        </authorList>
    </citation>
    <scope>NUCLEOTIDE SEQUENCE [LARGE SCALE GENOMIC DNA]</scope>
    <source>
        <strain evidence="3 4">BU-1</strain>
    </source>
</reference>
<evidence type="ECO:0000313" key="3">
    <source>
        <dbReference type="EMBL" id="NKC30646.1"/>
    </source>
</evidence>
<gene>
    <name evidence="3" type="ORF">HEQ75_07210</name>
</gene>
<dbReference type="EMBL" id="JAAVNE010000008">
    <property type="protein sequence ID" value="NKC30646.1"/>
    <property type="molecule type" value="Genomic_DNA"/>
</dbReference>
<dbReference type="Pfam" id="PF22772">
    <property type="entry name" value="WsaF_C"/>
    <property type="match status" value="1"/>
</dbReference>
<accession>A0ABX1E0G8</accession>
<organism evidence="3 4">
    <name type="scientific">Falsiroseomonas selenitidurans</name>
    <dbReference type="NCBI Taxonomy" id="2716335"/>
    <lineage>
        <taxon>Bacteria</taxon>
        <taxon>Pseudomonadati</taxon>
        <taxon>Pseudomonadota</taxon>
        <taxon>Alphaproteobacteria</taxon>
        <taxon>Acetobacterales</taxon>
        <taxon>Roseomonadaceae</taxon>
        <taxon>Falsiroseomonas</taxon>
    </lineage>
</organism>
<dbReference type="InterPro" id="IPR055050">
    <property type="entry name" value="WsaF_C"/>
</dbReference>
<feature type="domain" description="WsaF C-terminal" evidence="2">
    <location>
        <begin position="260"/>
        <end position="394"/>
    </location>
</feature>
<proteinExistence type="predicted"/>
<keyword evidence="4" id="KW-1185">Reference proteome</keyword>
<dbReference type="SUPFAM" id="SSF53756">
    <property type="entry name" value="UDP-Glycosyltransferase/glycogen phosphorylase"/>
    <property type="match status" value="1"/>
</dbReference>
<dbReference type="InterPro" id="IPR048510">
    <property type="entry name" value="WsaF_N"/>
</dbReference>
<evidence type="ECO:0000259" key="1">
    <source>
        <dbReference type="Pfam" id="PF21374"/>
    </source>
</evidence>
<name>A0ABX1E0G8_9PROT</name>
<comment type="caution">
    <text evidence="3">The sequence shown here is derived from an EMBL/GenBank/DDBJ whole genome shotgun (WGS) entry which is preliminary data.</text>
</comment>
<dbReference type="Proteomes" id="UP000787635">
    <property type="component" value="Unassembled WGS sequence"/>
</dbReference>
<dbReference type="RefSeq" id="WP_168028725.1">
    <property type="nucleotide sequence ID" value="NZ_JAAVNE010000008.1"/>
</dbReference>